<dbReference type="RefSeq" id="WP_013759488.1">
    <property type="nucleotide sequence ID" value="NC_015500.1"/>
</dbReference>
<dbReference type="PANTHER" id="PTHR43072:SF8">
    <property type="entry name" value="ACYLTRANSFERASE FABY-RELATED"/>
    <property type="match status" value="1"/>
</dbReference>
<dbReference type="STRING" id="906968.Trebr_2378"/>
<feature type="domain" description="N-acetyltransferase" evidence="1">
    <location>
        <begin position="1"/>
        <end position="169"/>
    </location>
</feature>
<dbReference type="OrthoDB" id="9798006at2"/>
<dbReference type="eggNOG" id="COG1247">
    <property type="taxonomic scope" value="Bacteria"/>
</dbReference>
<dbReference type="Pfam" id="PF13420">
    <property type="entry name" value="Acetyltransf_4"/>
    <property type="match status" value="1"/>
</dbReference>
<accession>F4LMC1</accession>
<evidence type="ECO:0000313" key="2">
    <source>
        <dbReference type="EMBL" id="AEE17787.1"/>
    </source>
</evidence>
<keyword evidence="3" id="KW-1185">Reference proteome</keyword>
<dbReference type="PANTHER" id="PTHR43072">
    <property type="entry name" value="N-ACETYLTRANSFERASE"/>
    <property type="match status" value="1"/>
</dbReference>
<proteinExistence type="predicted"/>
<dbReference type="Proteomes" id="UP000006546">
    <property type="component" value="Chromosome"/>
</dbReference>
<sequence length="195" mass="21818">MIRFVRPETDAPRILSIYKPFITDTAVSFEYEIPTLEAFTGRIRSISNEFPYLVWEEDDADEPGAKRIGGYVYASRHAARAAYQWGADLSVYLAPESRGKGIGRQLYEALFRLLQRQGYLTVYAAVAVPHPASERFHESLGFKRIALFPAAGCKFGVWHDLLWLEKPLYPETGIKPVPTAAPVPVTELGLGDADL</sequence>
<dbReference type="CDD" id="cd04301">
    <property type="entry name" value="NAT_SF"/>
    <property type="match status" value="1"/>
</dbReference>
<protein>
    <submittedName>
        <fullName evidence="2">GCN5-related N-acetyltransferase</fullName>
    </submittedName>
</protein>
<dbReference type="EMBL" id="CP002696">
    <property type="protein sequence ID" value="AEE17787.1"/>
    <property type="molecule type" value="Genomic_DNA"/>
</dbReference>
<dbReference type="GO" id="GO:0016747">
    <property type="term" value="F:acyltransferase activity, transferring groups other than amino-acyl groups"/>
    <property type="evidence" value="ECO:0007669"/>
    <property type="project" value="InterPro"/>
</dbReference>
<dbReference type="AlphaFoldDB" id="F4LMC1"/>
<dbReference type="HOGENOM" id="CLU_013985_4_2_12"/>
<reference evidence="3" key="1">
    <citation type="submission" date="2011-04" db="EMBL/GenBank/DDBJ databases">
        <title>The complete genome of Treponema brennaborense DSM 12168.</title>
        <authorList>
            <person name="Lucas S."/>
            <person name="Han J."/>
            <person name="Lapidus A."/>
            <person name="Bruce D."/>
            <person name="Goodwin L."/>
            <person name="Pitluck S."/>
            <person name="Peters L."/>
            <person name="Kyrpides N."/>
            <person name="Mavromatis K."/>
            <person name="Ivanova N."/>
            <person name="Mikhailova N."/>
            <person name="Pagani I."/>
            <person name="Teshima H."/>
            <person name="Detter J.C."/>
            <person name="Tapia R."/>
            <person name="Han C."/>
            <person name="Land M."/>
            <person name="Hauser L."/>
            <person name="Markowitz V."/>
            <person name="Cheng J.-F."/>
            <person name="Hugenholtz P."/>
            <person name="Woyke T."/>
            <person name="Wu D."/>
            <person name="Gronow S."/>
            <person name="Wellnitz S."/>
            <person name="Brambilla E."/>
            <person name="Klenk H.-P."/>
            <person name="Eisen J.A."/>
        </authorList>
    </citation>
    <scope>NUCLEOTIDE SEQUENCE [LARGE SCALE GENOMIC DNA]</scope>
    <source>
        <strain evidence="3">DSM 12168 / CIP 105900 / DD5/3</strain>
    </source>
</reference>
<dbReference type="InterPro" id="IPR016181">
    <property type="entry name" value="Acyl_CoA_acyltransferase"/>
</dbReference>
<dbReference type="KEGG" id="tbe:Trebr_2378"/>
<gene>
    <name evidence="2" type="ordered locus">Trebr_2378</name>
</gene>
<dbReference type="SUPFAM" id="SSF55729">
    <property type="entry name" value="Acyl-CoA N-acyltransferases (Nat)"/>
    <property type="match status" value="1"/>
</dbReference>
<evidence type="ECO:0000313" key="3">
    <source>
        <dbReference type="Proteomes" id="UP000006546"/>
    </source>
</evidence>
<organism evidence="2 3">
    <name type="scientific">Treponema brennaborense (strain DSM 12168 / CIP 105900 / DD5/3)</name>
    <dbReference type="NCBI Taxonomy" id="906968"/>
    <lineage>
        <taxon>Bacteria</taxon>
        <taxon>Pseudomonadati</taxon>
        <taxon>Spirochaetota</taxon>
        <taxon>Spirochaetia</taxon>
        <taxon>Spirochaetales</taxon>
        <taxon>Treponemataceae</taxon>
        <taxon>Treponema</taxon>
    </lineage>
</organism>
<name>F4LMC1_TREBD</name>
<dbReference type="InterPro" id="IPR000182">
    <property type="entry name" value="GNAT_dom"/>
</dbReference>
<dbReference type="PROSITE" id="PS51186">
    <property type="entry name" value="GNAT"/>
    <property type="match status" value="1"/>
</dbReference>
<evidence type="ECO:0000259" key="1">
    <source>
        <dbReference type="PROSITE" id="PS51186"/>
    </source>
</evidence>
<dbReference type="Gene3D" id="3.40.630.30">
    <property type="match status" value="1"/>
</dbReference>